<comment type="caution">
    <text evidence="2">The sequence shown here is derived from an EMBL/GenBank/DDBJ whole genome shotgun (WGS) entry which is preliminary data.</text>
</comment>
<dbReference type="AlphaFoldDB" id="A0A1S2M6W2"/>
<reference evidence="2" key="1">
    <citation type="submission" date="2016-10" db="EMBL/GenBank/DDBJ databases">
        <title>Draft genome sequences of four alkaliphilic bacteria belonging to the Anaerobacillus genus.</title>
        <authorList>
            <person name="Bassil N.M."/>
            <person name="Lloyd J.R."/>
        </authorList>
    </citation>
    <scope>NUCLEOTIDE SEQUENCE [LARGE SCALE GENOMIC DNA]</scope>
    <source>
        <strain evidence="2">NB2006</strain>
    </source>
</reference>
<name>A0A1S2M6W2_9BACI</name>
<organism evidence="2">
    <name type="scientific">Anaerobacillus isosaccharinicus</name>
    <dbReference type="NCBI Taxonomy" id="1532552"/>
    <lineage>
        <taxon>Bacteria</taxon>
        <taxon>Bacillati</taxon>
        <taxon>Bacillota</taxon>
        <taxon>Bacilli</taxon>
        <taxon>Bacillales</taxon>
        <taxon>Bacillaceae</taxon>
        <taxon>Anaerobacillus</taxon>
    </lineage>
</organism>
<dbReference type="RefSeq" id="WP_071316739.1">
    <property type="nucleotide sequence ID" value="NZ_CP063356.2"/>
</dbReference>
<dbReference type="PANTHER" id="PTHR41317">
    <property type="entry name" value="PD-(D_E)XK NUCLEASE FAMILY TRANSPOSASE"/>
    <property type="match status" value="1"/>
</dbReference>
<dbReference type="PANTHER" id="PTHR41317:SF1">
    <property type="entry name" value="PD-(D_E)XK NUCLEASE FAMILY TRANSPOSASE"/>
    <property type="match status" value="1"/>
</dbReference>
<dbReference type="EMBL" id="LQXD01000073">
    <property type="protein sequence ID" value="OIJ20230.1"/>
    <property type="molecule type" value="Genomic_DNA"/>
</dbReference>
<evidence type="ECO:0008006" key="3">
    <source>
        <dbReference type="Google" id="ProtNLM"/>
    </source>
</evidence>
<evidence type="ECO:0000256" key="1">
    <source>
        <dbReference type="SAM" id="MobiDB-lite"/>
    </source>
</evidence>
<feature type="compositionally biased region" description="Basic and acidic residues" evidence="1">
    <location>
        <begin position="54"/>
        <end position="75"/>
    </location>
</feature>
<protein>
    <recommendedName>
        <fullName evidence="3">Transposase</fullName>
    </recommendedName>
</protein>
<accession>A0A1S2M6W2</accession>
<sequence>MSDANLQDAFQDWEKLSSDKDKWYEYESRLKVVLDDLAAQREAELRAQEALEKGLEEGREKGRIEGREEGREEGRNSIVKQMLQKGVSDETVADLTGVPLEEIEAIKRQL</sequence>
<feature type="region of interest" description="Disordered" evidence="1">
    <location>
        <begin position="54"/>
        <end position="76"/>
    </location>
</feature>
<gene>
    <name evidence="2" type="ORF">AWH56_08485</name>
</gene>
<evidence type="ECO:0000313" key="2">
    <source>
        <dbReference type="EMBL" id="OIJ20230.1"/>
    </source>
</evidence>
<proteinExistence type="predicted"/>